<feature type="domain" description="Gylcosyl hydrolase 115 C-terminal" evidence="2">
    <location>
        <begin position="26"/>
        <end position="189"/>
    </location>
</feature>
<evidence type="ECO:0000259" key="2">
    <source>
        <dbReference type="Pfam" id="PF17829"/>
    </source>
</evidence>
<dbReference type="InterPro" id="IPR041437">
    <property type="entry name" value="GH115_C"/>
</dbReference>
<dbReference type="AlphaFoldDB" id="A0AAT9FNJ3"/>
<keyword evidence="1" id="KW-0732">Signal</keyword>
<gene>
    <name evidence="3" type="ORF">NT6N_26090</name>
</gene>
<dbReference type="KEGG" id="osu:NT6N_26090"/>
<feature type="chain" id="PRO_5043400691" description="Gylcosyl hydrolase 115 C-terminal domain-containing protein" evidence="1">
    <location>
        <begin position="23"/>
        <end position="209"/>
    </location>
</feature>
<name>A0AAT9FNJ3_9BACT</name>
<organism evidence="3">
    <name type="scientific">Oceaniferula spumae</name>
    <dbReference type="NCBI Taxonomy" id="2979115"/>
    <lineage>
        <taxon>Bacteria</taxon>
        <taxon>Pseudomonadati</taxon>
        <taxon>Verrucomicrobiota</taxon>
        <taxon>Verrucomicrobiia</taxon>
        <taxon>Verrucomicrobiales</taxon>
        <taxon>Verrucomicrobiaceae</taxon>
        <taxon>Oceaniferula</taxon>
    </lineage>
</organism>
<evidence type="ECO:0000313" key="3">
    <source>
        <dbReference type="EMBL" id="BDS07569.1"/>
    </source>
</evidence>
<accession>A0AAT9FNJ3</accession>
<dbReference type="Pfam" id="PF17829">
    <property type="entry name" value="GH115_C"/>
    <property type="match status" value="1"/>
</dbReference>
<sequence>MTPMNKLRHSIISLALISSLHAKPATFVEKGGLVVIEAESTSSSLKKWDKKTKVAGYKGECHLEFTGNKPESGPAHSPLKYQFKITKGGNYTLVIRAHKNLVSDRQDICNDCYVRLEGDYQSGNNTPVKILKKDTKMFGGTAKGWGYAVKLDEAHKKYTPVYQLKAGETYTLVISGRSKNFNMDRIMLIHESHKPKKVQASLPEESKKL</sequence>
<dbReference type="EMBL" id="AP026866">
    <property type="protein sequence ID" value="BDS07569.1"/>
    <property type="molecule type" value="Genomic_DNA"/>
</dbReference>
<feature type="signal peptide" evidence="1">
    <location>
        <begin position="1"/>
        <end position="22"/>
    </location>
</feature>
<dbReference type="Gene3D" id="2.60.120.1620">
    <property type="match status" value="1"/>
</dbReference>
<evidence type="ECO:0000256" key="1">
    <source>
        <dbReference type="SAM" id="SignalP"/>
    </source>
</evidence>
<reference evidence="3" key="1">
    <citation type="submission" date="2024-07" db="EMBL/GenBank/DDBJ databases">
        <title>Complete genome sequence of Verrucomicrobiaceae bacterium NT6N.</title>
        <authorList>
            <person name="Huang C."/>
            <person name="Takami H."/>
            <person name="Hamasaki K."/>
        </authorList>
    </citation>
    <scope>NUCLEOTIDE SEQUENCE</scope>
    <source>
        <strain evidence="3">NT6N</strain>
    </source>
</reference>
<proteinExistence type="predicted"/>
<protein>
    <recommendedName>
        <fullName evidence="2">Gylcosyl hydrolase 115 C-terminal domain-containing protein</fullName>
    </recommendedName>
</protein>